<proteinExistence type="inferred from homology"/>
<dbReference type="SUPFAM" id="SSF88659">
    <property type="entry name" value="Sigma3 and sigma4 domains of RNA polymerase sigma factors"/>
    <property type="match status" value="1"/>
</dbReference>
<dbReference type="GO" id="GO:0006352">
    <property type="term" value="P:DNA-templated transcription initiation"/>
    <property type="evidence" value="ECO:0007669"/>
    <property type="project" value="InterPro"/>
</dbReference>
<dbReference type="InterPro" id="IPR013324">
    <property type="entry name" value="RNA_pol_sigma_r3/r4-like"/>
</dbReference>
<dbReference type="Pfam" id="PF04542">
    <property type="entry name" value="Sigma70_r2"/>
    <property type="match status" value="1"/>
</dbReference>
<dbReference type="InterPro" id="IPR039425">
    <property type="entry name" value="RNA_pol_sigma-70-like"/>
</dbReference>
<reference evidence="8 9" key="1">
    <citation type="submission" date="2015-09" db="EMBL/GenBank/DDBJ databases">
        <authorList>
            <consortium name="Pathogen Informatics"/>
        </authorList>
    </citation>
    <scope>NUCLEOTIDE SEQUENCE [LARGE SCALE GENOMIC DNA]</scope>
    <source>
        <strain evidence="8 9">2789STDY5834889</strain>
    </source>
</reference>
<accession>A0A174ZDS2</accession>
<evidence type="ECO:0000259" key="7">
    <source>
        <dbReference type="Pfam" id="PF08281"/>
    </source>
</evidence>
<name>A0A174ZDS2_9FIRM</name>
<keyword evidence="4" id="KW-0238">DNA-binding</keyword>
<dbReference type="InterPro" id="IPR036388">
    <property type="entry name" value="WH-like_DNA-bd_sf"/>
</dbReference>
<gene>
    <name evidence="8" type="ORF">ERS852502_00824</name>
</gene>
<dbReference type="CDD" id="cd06171">
    <property type="entry name" value="Sigma70_r4"/>
    <property type="match status" value="1"/>
</dbReference>
<evidence type="ECO:0000256" key="1">
    <source>
        <dbReference type="ARBA" id="ARBA00010641"/>
    </source>
</evidence>
<keyword evidence="2" id="KW-0805">Transcription regulation</keyword>
<dbReference type="PANTHER" id="PTHR43133">
    <property type="entry name" value="RNA POLYMERASE ECF-TYPE SIGMA FACTO"/>
    <property type="match status" value="1"/>
</dbReference>
<dbReference type="PANTHER" id="PTHR43133:SF8">
    <property type="entry name" value="RNA POLYMERASE SIGMA FACTOR HI_1459-RELATED"/>
    <property type="match status" value="1"/>
</dbReference>
<evidence type="ECO:0000256" key="5">
    <source>
        <dbReference type="ARBA" id="ARBA00023163"/>
    </source>
</evidence>
<feature type="domain" description="RNA polymerase sigma factor 70 region 4 type 2" evidence="7">
    <location>
        <begin position="120"/>
        <end position="172"/>
    </location>
</feature>
<evidence type="ECO:0000256" key="3">
    <source>
        <dbReference type="ARBA" id="ARBA00023082"/>
    </source>
</evidence>
<dbReference type="Gene3D" id="1.10.1740.10">
    <property type="match status" value="1"/>
</dbReference>
<evidence type="ECO:0000259" key="6">
    <source>
        <dbReference type="Pfam" id="PF04542"/>
    </source>
</evidence>
<dbReference type="RefSeq" id="WP_055163320.1">
    <property type="nucleotide sequence ID" value="NZ_CZBX01000003.1"/>
</dbReference>
<dbReference type="InterPro" id="IPR014284">
    <property type="entry name" value="RNA_pol_sigma-70_dom"/>
</dbReference>
<feature type="domain" description="RNA polymerase sigma-70 region 2" evidence="6">
    <location>
        <begin position="26"/>
        <end position="93"/>
    </location>
</feature>
<keyword evidence="5" id="KW-0804">Transcription</keyword>
<dbReference type="NCBIfam" id="TIGR02937">
    <property type="entry name" value="sigma70-ECF"/>
    <property type="match status" value="1"/>
</dbReference>
<dbReference type="InterPro" id="IPR007627">
    <property type="entry name" value="RNA_pol_sigma70_r2"/>
</dbReference>
<dbReference type="GO" id="GO:0003677">
    <property type="term" value="F:DNA binding"/>
    <property type="evidence" value="ECO:0007669"/>
    <property type="project" value="UniProtKB-KW"/>
</dbReference>
<dbReference type="Gene3D" id="1.10.10.10">
    <property type="entry name" value="Winged helix-like DNA-binding domain superfamily/Winged helix DNA-binding domain"/>
    <property type="match status" value="1"/>
</dbReference>
<dbReference type="OrthoDB" id="2678696at2"/>
<dbReference type="InterPro" id="IPR013325">
    <property type="entry name" value="RNA_pol_sigma_r2"/>
</dbReference>
<evidence type="ECO:0000256" key="4">
    <source>
        <dbReference type="ARBA" id="ARBA00023125"/>
    </source>
</evidence>
<keyword evidence="3" id="KW-0731">Sigma factor</keyword>
<dbReference type="SUPFAM" id="SSF88946">
    <property type="entry name" value="Sigma2 domain of RNA polymerase sigma factors"/>
    <property type="match status" value="1"/>
</dbReference>
<evidence type="ECO:0000313" key="8">
    <source>
        <dbReference type="EMBL" id="CUQ84017.1"/>
    </source>
</evidence>
<evidence type="ECO:0000256" key="2">
    <source>
        <dbReference type="ARBA" id="ARBA00023015"/>
    </source>
</evidence>
<protein>
    <submittedName>
        <fullName evidence="8">RNA polymerase factor sigma-70</fullName>
    </submittedName>
</protein>
<dbReference type="Proteomes" id="UP000078383">
    <property type="component" value="Unassembled WGS sequence"/>
</dbReference>
<organism evidence="8 9">
    <name type="scientific">[Ruminococcus] torques</name>
    <dbReference type="NCBI Taxonomy" id="33039"/>
    <lineage>
        <taxon>Bacteria</taxon>
        <taxon>Bacillati</taxon>
        <taxon>Bacillota</taxon>
        <taxon>Clostridia</taxon>
        <taxon>Lachnospirales</taxon>
        <taxon>Lachnospiraceae</taxon>
        <taxon>Mediterraneibacter</taxon>
    </lineage>
</organism>
<comment type="similarity">
    <text evidence="1">Belongs to the sigma-70 factor family. ECF subfamily.</text>
</comment>
<dbReference type="AlphaFoldDB" id="A0A174ZDS2"/>
<dbReference type="GO" id="GO:0016987">
    <property type="term" value="F:sigma factor activity"/>
    <property type="evidence" value="ECO:0007669"/>
    <property type="project" value="UniProtKB-KW"/>
</dbReference>
<sequence length="187" mass="21468">MSNYYDENELIRRIQKGDESALAIIISEYHAYVGKIVYSILGSYSHKIDLQGVVNQIFFTLWHKANKIDPSKSVTIKGYLGTLARNTAINEKKKCIPDYQINDEVIADISDDFNQVELRLLLANALRKLNKDEQLILVLFYFQNEKIADISRITGIPASTVKSKLKRCKEKMKKFLEEGGNPYENFV</sequence>
<dbReference type="InterPro" id="IPR013249">
    <property type="entry name" value="RNA_pol_sigma70_r4_t2"/>
</dbReference>
<evidence type="ECO:0000313" key="9">
    <source>
        <dbReference type="Proteomes" id="UP000078383"/>
    </source>
</evidence>
<dbReference type="Pfam" id="PF08281">
    <property type="entry name" value="Sigma70_r4_2"/>
    <property type="match status" value="1"/>
</dbReference>
<dbReference type="EMBL" id="CZBX01000003">
    <property type="protein sequence ID" value="CUQ84017.1"/>
    <property type="molecule type" value="Genomic_DNA"/>
</dbReference>